<evidence type="ECO:0000313" key="2">
    <source>
        <dbReference type="Proteomes" id="UP001412067"/>
    </source>
</evidence>
<organism evidence="1 2">
    <name type="scientific">Platanthera guangdongensis</name>
    <dbReference type="NCBI Taxonomy" id="2320717"/>
    <lineage>
        <taxon>Eukaryota</taxon>
        <taxon>Viridiplantae</taxon>
        <taxon>Streptophyta</taxon>
        <taxon>Embryophyta</taxon>
        <taxon>Tracheophyta</taxon>
        <taxon>Spermatophyta</taxon>
        <taxon>Magnoliopsida</taxon>
        <taxon>Liliopsida</taxon>
        <taxon>Asparagales</taxon>
        <taxon>Orchidaceae</taxon>
        <taxon>Orchidoideae</taxon>
        <taxon>Orchideae</taxon>
        <taxon>Orchidinae</taxon>
        <taxon>Platanthera</taxon>
    </lineage>
</organism>
<dbReference type="EMBL" id="JBBWWR010000004">
    <property type="protein sequence ID" value="KAK8967794.1"/>
    <property type="molecule type" value="Genomic_DNA"/>
</dbReference>
<evidence type="ECO:0000313" key="1">
    <source>
        <dbReference type="EMBL" id="KAK8967794.1"/>
    </source>
</evidence>
<sequence>MLSVHLGARELARDARQSEPDDLINSAVGGFASGALLGRLQGGHIGAIRYSIIFAAAGTALDFTELQLRPILHRFMNTVSEGSCDKKDRFSSWWKIPEWSPIQVLDEEALAAKQANEEKMGVQGVLGNQNKE</sequence>
<comment type="caution">
    <text evidence="1">The sequence shown here is derived from an EMBL/GenBank/DDBJ whole genome shotgun (WGS) entry which is preliminary data.</text>
</comment>
<reference evidence="1 2" key="1">
    <citation type="journal article" date="2022" name="Nat. Plants">
        <title>Genomes of leafy and leafless Platanthera orchids illuminate the evolution of mycoheterotrophy.</title>
        <authorList>
            <person name="Li M.H."/>
            <person name="Liu K.W."/>
            <person name="Li Z."/>
            <person name="Lu H.C."/>
            <person name="Ye Q.L."/>
            <person name="Zhang D."/>
            <person name="Wang J.Y."/>
            <person name="Li Y.F."/>
            <person name="Zhong Z.M."/>
            <person name="Liu X."/>
            <person name="Yu X."/>
            <person name="Liu D.K."/>
            <person name="Tu X.D."/>
            <person name="Liu B."/>
            <person name="Hao Y."/>
            <person name="Liao X.Y."/>
            <person name="Jiang Y.T."/>
            <person name="Sun W.H."/>
            <person name="Chen J."/>
            <person name="Chen Y.Q."/>
            <person name="Ai Y."/>
            <person name="Zhai J.W."/>
            <person name="Wu S.S."/>
            <person name="Zhou Z."/>
            <person name="Hsiao Y.Y."/>
            <person name="Wu W.L."/>
            <person name="Chen Y.Y."/>
            <person name="Lin Y.F."/>
            <person name="Hsu J.L."/>
            <person name="Li C.Y."/>
            <person name="Wang Z.W."/>
            <person name="Zhao X."/>
            <person name="Zhong W.Y."/>
            <person name="Ma X.K."/>
            <person name="Ma L."/>
            <person name="Huang J."/>
            <person name="Chen G.Z."/>
            <person name="Huang M.Z."/>
            <person name="Huang L."/>
            <person name="Peng D.H."/>
            <person name="Luo Y.B."/>
            <person name="Zou S.Q."/>
            <person name="Chen S.P."/>
            <person name="Lan S."/>
            <person name="Tsai W.C."/>
            <person name="Van de Peer Y."/>
            <person name="Liu Z.J."/>
        </authorList>
    </citation>
    <scope>NUCLEOTIDE SEQUENCE [LARGE SCALE GENOMIC DNA]</scope>
    <source>
        <strain evidence="1">Lor288</strain>
    </source>
</reference>
<accession>A0ABR2MVT4</accession>
<name>A0ABR2MVT4_9ASPA</name>
<gene>
    <name evidence="1" type="ORF">KSP40_PGU002573</name>
</gene>
<dbReference type="Proteomes" id="UP001412067">
    <property type="component" value="Unassembled WGS sequence"/>
</dbReference>
<keyword evidence="2" id="KW-1185">Reference proteome</keyword>
<protein>
    <submittedName>
        <fullName evidence="1">Uncharacterized protein</fullName>
    </submittedName>
</protein>
<proteinExistence type="predicted"/>